<organism evidence="1 2">
    <name type="scientific">Sporothrix curviconia</name>
    <dbReference type="NCBI Taxonomy" id="1260050"/>
    <lineage>
        <taxon>Eukaryota</taxon>
        <taxon>Fungi</taxon>
        <taxon>Dikarya</taxon>
        <taxon>Ascomycota</taxon>
        <taxon>Pezizomycotina</taxon>
        <taxon>Sordariomycetes</taxon>
        <taxon>Sordariomycetidae</taxon>
        <taxon>Ophiostomatales</taxon>
        <taxon>Ophiostomataceae</taxon>
        <taxon>Sporothrix</taxon>
    </lineage>
</organism>
<keyword evidence="2" id="KW-1185">Reference proteome</keyword>
<name>A0ABP0CGG6_9PEZI</name>
<dbReference type="EMBL" id="CAWUHB010000057">
    <property type="protein sequence ID" value="CAK7231177.1"/>
    <property type="molecule type" value="Genomic_DNA"/>
</dbReference>
<comment type="caution">
    <text evidence="1">The sequence shown here is derived from an EMBL/GenBank/DDBJ whole genome shotgun (WGS) entry which is preliminary data.</text>
</comment>
<evidence type="ECO:0000313" key="1">
    <source>
        <dbReference type="EMBL" id="CAK7231177.1"/>
    </source>
</evidence>
<reference evidence="1 2" key="1">
    <citation type="submission" date="2024-01" db="EMBL/GenBank/DDBJ databases">
        <authorList>
            <person name="Allen C."/>
            <person name="Tagirdzhanova G."/>
        </authorList>
    </citation>
    <scope>NUCLEOTIDE SEQUENCE [LARGE SCALE GENOMIC DNA]</scope>
</reference>
<protein>
    <submittedName>
        <fullName evidence="1">Uncharacterized protein</fullName>
    </submittedName>
</protein>
<proteinExistence type="predicted"/>
<dbReference type="Proteomes" id="UP001642405">
    <property type="component" value="Unassembled WGS sequence"/>
</dbReference>
<accession>A0ABP0CGG6</accession>
<sequence>MDGNISQNALAGQFGLYYNNNNMAVVEMGDVDIVNFDVCAAIGTYGLNGCSVALVASPYAAILAHIPPRPDLTDADPNAGDNNTRVIITDFAQLYETHINFFPDGDNHIIYAVFKGDSKPLVPEHVAIIEAAF</sequence>
<evidence type="ECO:0000313" key="2">
    <source>
        <dbReference type="Proteomes" id="UP001642405"/>
    </source>
</evidence>
<gene>
    <name evidence="1" type="ORF">SCUCBS95973_007822</name>
</gene>